<keyword evidence="2" id="KW-1133">Transmembrane helix</keyword>
<keyword evidence="2" id="KW-0812">Transmembrane</keyword>
<keyword evidence="2" id="KW-0472">Membrane</keyword>
<dbReference type="Proteomes" id="UP000192277">
    <property type="component" value="Unassembled WGS sequence"/>
</dbReference>
<keyword evidence="1" id="KW-0175">Coiled coil</keyword>
<feature type="coiled-coil region" evidence="1">
    <location>
        <begin position="79"/>
        <end position="110"/>
    </location>
</feature>
<comment type="caution">
    <text evidence="3">The sequence shown here is derived from an EMBL/GenBank/DDBJ whole genome shotgun (WGS) entry which is preliminary data.</text>
</comment>
<dbReference type="RefSeq" id="WP_014217596.1">
    <property type="nucleotide sequence ID" value="NZ_LWBO01000077.1"/>
</dbReference>
<keyword evidence="4" id="KW-1185">Reference proteome</keyword>
<reference evidence="3 4" key="1">
    <citation type="submission" date="2016-04" db="EMBL/GenBank/DDBJ databases">
        <authorList>
            <person name="Chen L."/>
            <person name="Zhuang W."/>
            <person name="Wang G."/>
        </authorList>
    </citation>
    <scope>NUCLEOTIDE SEQUENCE [LARGE SCALE GENOMIC DNA]</scope>
    <source>
        <strain evidence="4">GR20</strain>
    </source>
</reference>
<evidence type="ECO:0000256" key="1">
    <source>
        <dbReference type="SAM" id="Coils"/>
    </source>
</evidence>
<feature type="transmembrane region" description="Helical" evidence="2">
    <location>
        <begin position="34"/>
        <end position="52"/>
    </location>
</feature>
<evidence type="ECO:0000313" key="4">
    <source>
        <dbReference type="Proteomes" id="UP000192277"/>
    </source>
</evidence>
<sequence length="417" mass="49848">MSKKPSILPVYLILLVIVATVIMLIFFYGKQSEWLLYSIFVIFALLVGYQLWQWQLFIKRMDEKDNLADQIELLGGDIINRLTDFNREMRERIRETNKEFEVKFNDAREEFIQRMNKLDHKREIFQSEWAHFRDKEWAHFRDDILAKNMSLVTDLQNSRNRALSFLDKFSHYKHIAKALQKRLDEDLALDEYIGNGKKLHEHIYDVKYGQFLSEHFVYEEKERMVSEIPSYYFKTIIWQKFIQQANCYYSVQLLYKKDQENIYLSDDKRADAEIYHLLLKTEETGVKIQKLFVLNDDHFNGSGILKEFEPLKKYLKNWHDEMKSKYSEDVRLMYIPKSKAEGIMNGWGDLEDIGIFGDIYGIQRANKNANSNGIFNDELKIEFCFDKNRTEDQKTRFLNLIKRATPLSELFTSDNQP</sequence>
<evidence type="ECO:0000313" key="3">
    <source>
        <dbReference type="EMBL" id="OQP40496.1"/>
    </source>
</evidence>
<gene>
    <name evidence="3" type="ORF">A4D02_16430</name>
</gene>
<organism evidence="3 4">
    <name type="scientific">Niastella koreensis</name>
    <dbReference type="NCBI Taxonomy" id="354356"/>
    <lineage>
        <taxon>Bacteria</taxon>
        <taxon>Pseudomonadati</taxon>
        <taxon>Bacteroidota</taxon>
        <taxon>Chitinophagia</taxon>
        <taxon>Chitinophagales</taxon>
        <taxon>Chitinophagaceae</taxon>
        <taxon>Niastella</taxon>
    </lineage>
</organism>
<accession>A0ABX3NP15</accession>
<dbReference type="EMBL" id="LWBO01000077">
    <property type="protein sequence ID" value="OQP40496.1"/>
    <property type="molecule type" value="Genomic_DNA"/>
</dbReference>
<protein>
    <submittedName>
        <fullName evidence="3">Uncharacterized protein</fullName>
    </submittedName>
</protein>
<name>A0ABX3NP15_9BACT</name>
<proteinExistence type="predicted"/>
<feature type="transmembrane region" description="Helical" evidence="2">
    <location>
        <begin position="7"/>
        <end position="28"/>
    </location>
</feature>
<evidence type="ECO:0000256" key="2">
    <source>
        <dbReference type="SAM" id="Phobius"/>
    </source>
</evidence>